<accession>A0A8E2DH38</accession>
<dbReference type="EMBL" id="KV722517">
    <property type="protein sequence ID" value="OCH86652.1"/>
    <property type="molecule type" value="Genomic_DNA"/>
</dbReference>
<dbReference type="InterPro" id="IPR000242">
    <property type="entry name" value="PTP_cat"/>
</dbReference>
<keyword evidence="6" id="KW-1185">Reference proteome</keyword>
<sequence length="397" mass="43736">MAKSQPTVPGWLHMSHSPTHLATAIRTLHQRERTRASARSASRHQSHPSRAHRITHLPSSLTNKSDHVKYYSVSVGSDPDNQPCNRYSDIEPYDRTRVVVAEGDLEKGDSATQRGRYLNASWVRERAGGKWWIATQAPLPNTSHAYLCLILYPIQCPTSTMPGSRVRTVVQLTRNFEAGMRKAHVYFPPLPGQSWLVEPEPACRDSTPAIEVTLLSTRAFDDAHCEQSTVSLQAIDPATQERIGEPVIFQHMLFSAWPDFGVPRPEDRASLLRFVKLVDDTNRDVSSLPQPETLDPSPPIMVNCSAGVGRTGAFIALSSLLRAHGFLAPDPGEVVPLPSSPLGPLPDEIADDLVAQEIDSLREQRPAMVQKEGQILLVYELLSTAFAVDTQGPNEAG</sequence>
<dbReference type="SMART" id="SM00404">
    <property type="entry name" value="PTPc_motif"/>
    <property type="match status" value="1"/>
</dbReference>
<dbReference type="SUPFAM" id="SSF52799">
    <property type="entry name" value="(Phosphotyrosine protein) phosphatases II"/>
    <property type="match status" value="1"/>
</dbReference>
<evidence type="ECO:0000313" key="6">
    <source>
        <dbReference type="Proteomes" id="UP000250043"/>
    </source>
</evidence>
<reference evidence="5 6" key="1">
    <citation type="submission" date="2016-07" db="EMBL/GenBank/DDBJ databases">
        <title>Draft genome of the white-rot fungus Obba rivulosa 3A-2.</title>
        <authorList>
            <consortium name="DOE Joint Genome Institute"/>
            <person name="Miettinen O."/>
            <person name="Riley R."/>
            <person name="Acob R."/>
            <person name="Barry K."/>
            <person name="Cullen D."/>
            <person name="De Vries R."/>
            <person name="Hainaut M."/>
            <person name="Hatakka A."/>
            <person name="Henrissat B."/>
            <person name="Hilden K."/>
            <person name="Kuo R."/>
            <person name="Labutti K."/>
            <person name="Lipzen A."/>
            <person name="Makela M.R."/>
            <person name="Sandor L."/>
            <person name="Spatafora J.W."/>
            <person name="Grigoriev I.V."/>
            <person name="Hibbett D.S."/>
        </authorList>
    </citation>
    <scope>NUCLEOTIDE SEQUENCE [LARGE SCALE GENOMIC DNA]</scope>
    <source>
        <strain evidence="5 6">3A-2</strain>
    </source>
</reference>
<dbReference type="InterPro" id="IPR003595">
    <property type="entry name" value="Tyr_Pase_cat"/>
</dbReference>
<dbReference type="Pfam" id="PF00102">
    <property type="entry name" value="Y_phosphatase"/>
    <property type="match status" value="1"/>
</dbReference>
<evidence type="ECO:0000256" key="1">
    <source>
        <dbReference type="ARBA" id="ARBA00009649"/>
    </source>
</evidence>
<gene>
    <name evidence="5" type="ORF">OBBRIDRAFT_796979</name>
</gene>
<name>A0A8E2DH38_9APHY</name>
<evidence type="ECO:0000313" key="5">
    <source>
        <dbReference type="EMBL" id="OCH86652.1"/>
    </source>
</evidence>
<comment type="similarity">
    <text evidence="1">Belongs to the protein-tyrosine phosphatase family. Non-receptor class subfamily.</text>
</comment>
<protein>
    <submittedName>
        <fullName evidence="5">Phosphatases II</fullName>
    </submittedName>
</protein>
<dbReference type="OrthoDB" id="10253954at2759"/>
<feature type="domain" description="Tyrosine-protein phosphatase" evidence="3">
    <location>
        <begin position="79"/>
        <end position="385"/>
    </location>
</feature>
<dbReference type="AlphaFoldDB" id="A0A8E2DH38"/>
<feature type="region of interest" description="Disordered" evidence="2">
    <location>
        <begin position="30"/>
        <end position="57"/>
    </location>
</feature>
<evidence type="ECO:0000259" key="4">
    <source>
        <dbReference type="PROSITE" id="PS50056"/>
    </source>
</evidence>
<organism evidence="5 6">
    <name type="scientific">Obba rivulosa</name>
    <dbReference type="NCBI Taxonomy" id="1052685"/>
    <lineage>
        <taxon>Eukaryota</taxon>
        <taxon>Fungi</taxon>
        <taxon>Dikarya</taxon>
        <taxon>Basidiomycota</taxon>
        <taxon>Agaricomycotina</taxon>
        <taxon>Agaricomycetes</taxon>
        <taxon>Polyporales</taxon>
        <taxon>Gelatoporiaceae</taxon>
        <taxon>Obba</taxon>
    </lineage>
</organism>
<dbReference type="InterPro" id="IPR029021">
    <property type="entry name" value="Prot-tyrosine_phosphatase-like"/>
</dbReference>
<dbReference type="PROSITE" id="PS50055">
    <property type="entry name" value="TYR_PHOSPHATASE_PTP"/>
    <property type="match status" value="1"/>
</dbReference>
<feature type="domain" description="Tyrosine specific protein phosphatases" evidence="4">
    <location>
        <begin position="272"/>
        <end position="376"/>
    </location>
</feature>
<dbReference type="SMART" id="SM00194">
    <property type="entry name" value="PTPc"/>
    <property type="match status" value="1"/>
</dbReference>
<dbReference type="PANTHER" id="PTHR19134:SF449">
    <property type="entry name" value="TYROSINE-PROTEIN PHOSPHATASE 1"/>
    <property type="match status" value="1"/>
</dbReference>
<dbReference type="PROSITE" id="PS50056">
    <property type="entry name" value="TYR_PHOSPHATASE_2"/>
    <property type="match status" value="1"/>
</dbReference>
<feature type="compositionally biased region" description="Basic residues" evidence="2">
    <location>
        <begin position="41"/>
        <end position="55"/>
    </location>
</feature>
<dbReference type="PRINTS" id="PR00700">
    <property type="entry name" value="PRTYPHPHTASE"/>
</dbReference>
<proteinExistence type="inferred from homology"/>
<dbReference type="GO" id="GO:0004725">
    <property type="term" value="F:protein tyrosine phosphatase activity"/>
    <property type="evidence" value="ECO:0007669"/>
    <property type="project" value="InterPro"/>
</dbReference>
<dbReference type="InterPro" id="IPR000387">
    <property type="entry name" value="Tyr_Pase_dom"/>
</dbReference>
<dbReference type="InterPro" id="IPR050348">
    <property type="entry name" value="Protein-Tyr_Phosphatase"/>
</dbReference>
<dbReference type="CDD" id="cd00047">
    <property type="entry name" value="PTPc"/>
    <property type="match status" value="1"/>
</dbReference>
<dbReference type="PANTHER" id="PTHR19134">
    <property type="entry name" value="RECEPTOR-TYPE TYROSINE-PROTEIN PHOSPHATASE"/>
    <property type="match status" value="1"/>
</dbReference>
<evidence type="ECO:0000259" key="3">
    <source>
        <dbReference type="PROSITE" id="PS50055"/>
    </source>
</evidence>
<dbReference type="Gene3D" id="3.90.190.10">
    <property type="entry name" value="Protein tyrosine phosphatase superfamily"/>
    <property type="match status" value="1"/>
</dbReference>
<evidence type="ECO:0000256" key="2">
    <source>
        <dbReference type="SAM" id="MobiDB-lite"/>
    </source>
</evidence>
<dbReference type="Proteomes" id="UP000250043">
    <property type="component" value="Unassembled WGS sequence"/>
</dbReference>